<dbReference type="RefSeq" id="WP_090682503.1">
    <property type="nucleotide sequence ID" value="NZ_CADERL010000002.1"/>
</dbReference>
<name>A0A1G7S865_9BURK</name>
<gene>
    <name evidence="1" type="ORF">SAMN05216466_102404</name>
</gene>
<accession>A0A1G7S865</accession>
<reference evidence="1 2" key="1">
    <citation type="submission" date="2016-10" db="EMBL/GenBank/DDBJ databases">
        <authorList>
            <person name="de Groot N.N."/>
        </authorList>
    </citation>
    <scope>NUCLEOTIDE SEQUENCE [LARGE SCALE GENOMIC DNA]</scope>
    <source>
        <strain evidence="1 2">LMG 2247</strain>
    </source>
</reference>
<sequence>MFASAFRRVVRAASLHWESDLEQVFCTQSALSLESFRGAATDVDLRYAFRKDPYQLFSGNARSGRARASTKAPVISALSIRAPHRFSNSLIQLANAVEFAETNEIPTVYAPGFWYLRSGTSSGGVNIRTGELPFMHRERLVLDGYYYYRATLGPLYGPHKRRSDTLRSVANLIRIQEPSADFDVGTVVIHIRSGDIFRGAGAHPDYGQPPLSFYQSVLASIACAKVVVVAEDDANPVIKPLLEYLRQSGSFKVESRIGGKLHDDIGTLLKAETLIAGSGTFCEGVSALSRRLKRVITFEREFDTWGRDDVLVDVVKDRLGAYRDFIYSGNWVNAENQRALMCSYPASALAISGI</sequence>
<dbReference type="OrthoDB" id="7970391at2"/>
<dbReference type="AlphaFoldDB" id="A0A1G7S865"/>
<dbReference type="EMBL" id="FNCJ01000002">
    <property type="protein sequence ID" value="SDG18639.1"/>
    <property type="molecule type" value="Genomic_DNA"/>
</dbReference>
<protein>
    <submittedName>
        <fullName evidence="1">Uncharacterized protein</fullName>
    </submittedName>
</protein>
<organism evidence="1 2">
    <name type="scientific">Paraburkholderia phenazinium</name>
    <dbReference type="NCBI Taxonomy" id="60549"/>
    <lineage>
        <taxon>Bacteria</taxon>
        <taxon>Pseudomonadati</taxon>
        <taxon>Pseudomonadota</taxon>
        <taxon>Betaproteobacteria</taxon>
        <taxon>Burkholderiales</taxon>
        <taxon>Burkholderiaceae</taxon>
        <taxon>Paraburkholderia</taxon>
    </lineage>
</organism>
<proteinExistence type="predicted"/>
<evidence type="ECO:0000313" key="2">
    <source>
        <dbReference type="Proteomes" id="UP000199706"/>
    </source>
</evidence>
<dbReference type="Proteomes" id="UP000199706">
    <property type="component" value="Unassembled WGS sequence"/>
</dbReference>
<evidence type="ECO:0000313" key="1">
    <source>
        <dbReference type="EMBL" id="SDG18639.1"/>
    </source>
</evidence>